<dbReference type="SFLD" id="SFLDS00029">
    <property type="entry name" value="Radical_SAM"/>
    <property type="match status" value="1"/>
</dbReference>
<gene>
    <name evidence="6" type="ORF">A2625_02285</name>
</gene>
<sequence length="339" mass="37906">MYIDAHPGNRCDFCCIECFDDPILKGNKSFFPFPLFLSLIEEIATDSRSHGVEHVHLDLSGRGNPIIYKGIKPSIVKAAELGMHTTFTSTGSGLDNVTIDLLGKHAFQVKLSINGLNDNSYLQIHKPKNSFSLDKAKRNLVALLEARVQHGRERELLIGIQSFIHPGNAGSIFPFAEMVREMEVDYISFRQIIQRSGLPIDIPPGVYDEVDSARTLETSRFKVLSSSSRMKMFPVVDPEPATGFCFMSQARPNIEPDGGVYPCATKSDSSNIDWLFGRYNKPGDYKKIWYEEAANIRRKAPASCPTCYFWEINALAGWIGRVLTSDPAARFFQLIETAS</sequence>
<keyword evidence="4" id="KW-0411">Iron-sulfur</keyword>
<dbReference type="PANTHER" id="PTHR11228:SF35">
    <property type="entry name" value="MOLYBDENUM COFACTOR BIOSYNTHESIS PROTEIN A-RELATED"/>
    <property type="match status" value="1"/>
</dbReference>
<keyword evidence="1" id="KW-0949">S-adenosyl-L-methionine</keyword>
<dbReference type="InterPro" id="IPR007197">
    <property type="entry name" value="rSAM"/>
</dbReference>
<accession>A0A1F4Q1J0</accession>
<dbReference type="InterPro" id="IPR013785">
    <property type="entry name" value="Aldolase_TIM"/>
</dbReference>
<dbReference type="GO" id="GO:0003824">
    <property type="term" value="F:catalytic activity"/>
    <property type="evidence" value="ECO:0007669"/>
    <property type="project" value="InterPro"/>
</dbReference>
<dbReference type="Proteomes" id="UP000178724">
    <property type="component" value="Unassembled WGS sequence"/>
</dbReference>
<dbReference type="EMBL" id="METM01000029">
    <property type="protein sequence ID" value="OGB89132.1"/>
    <property type="molecule type" value="Genomic_DNA"/>
</dbReference>
<organism evidence="6 7">
    <name type="scientific">candidate division WOR-1 bacterium RIFCSPHIGHO2_01_FULL_53_15</name>
    <dbReference type="NCBI Taxonomy" id="1802564"/>
    <lineage>
        <taxon>Bacteria</taxon>
        <taxon>Bacillati</taxon>
        <taxon>Saganbacteria</taxon>
    </lineage>
</organism>
<comment type="caution">
    <text evidence="6">The sequence shown here is derived from an EMBL/GenBank/DDBJ whole genome shotgun (WGS) entry which is preliminary data.</text>
</comment>
<protein>
    <recommendedName>
        <fullName evidence="5">4Fe4S-binding SPASM domain-containing protein</fullName>
    </recommendedName>
</protein>
<dbReference type="InterPro" id="IPR058240">
    <property type="entry name" value="rSAM_sf"/>
</dbReference>
<dbReference type="PANTHER" id="PTHR11228">
    <property type="entry name" value="RADICAL SAM DOMAIN PROTEIN"/>
    <property type="match status" value="1"/>
</dbReference>
<feature type="domain" description="4Fe4S-binding SPASM" evidence="5">
    <location>
        <begin position="245"/>
        <end position="307"/>
    </location>
</feature>
<dbReference type="InterPro" id="IPR023885">
    <property type="entry name" value="4Fe4S-binding_SPASM_dom"/>
</dbReference>
<evidence type="ECO:0000256" key="2">
    <source>
        <dbReference type="ARBA" id="ARBA00022723"/>
    </source>
</evidence>
<dbReference type="InterPro" id="IPR050377">
    <property type="entry name" value="Radical_SAM_PqqE_MftC-like"/>
</dbReference>
<dbReference type="Pfam" id="PF13186">
    <property type="entry name" value="SPASM"/>
    <property type="match status" value="1"/>
</dbReference>
<reference evidence="6 7" key="1">
    <citation type="journal article" date="2016" name="Nat. Commun.">
        <title>Thousands of microbial genomes shed light on interconnected biogeochemical processes in an aquifer system.</title>
        <authorList>
            <person name="Anantharaman K."/>
            <person name="Brown C.T."/>
            <person name="Hug L.A."/>
            <person name="Sharon I."/>
            <person name="Castelle C.J."/>
            <person name="Probst A.J."/>
            <person name="Thomas B.C."/>
            <person name="Singh A."/>
            <person name="Wilkins M.J."/>
            <person name="Karaoz U."/>
            <person name="Brodie E.L."/>
            <person name="Williams K.H."/>
            <person name="Hubbard S.S."/>
            <person name="Banfield J.F."/>
        </authorList>
    </citation>
    <scope>NUCLEOTIDE SEQUENCE [LARGE SCALE GENOMIC DNA]</scope>
</reference>
<name>A0A1F4Q1J0_UNCSA</name>
<dbReference type="SUPFAM" id="SSF102114">
    <property type="entry name" value="Radical SAM enzymes"/>
    <property type="match status" value="1"/>
</dbReference>
<evidence type="ECO:0000256" key="3">
    <source>
        <dbReference type="ARBA" id="ARBA00023004"/>
    </source>
</evidence>
<evidence type="ECO:0000256" key="4">
    <source>
        <dbReference type="ARBA" id="ARBA00023014"/>
    </source>
</evidence>
<proteinExistence type="predicted"/>
<dbReference type="GO" id="GO:0046872">
    <property type="term" value="F:metal ion binding"/>
    <property type="evidence" value="ECO:0007669"/>
    <property type="project" value="UniProtKB-KW"/>
</dbReference>
<dbReference type="SFLD" id="SFLDG01067">
    <property type="entry name" value="SPASM/twitch_domain_containing"/>
    <property type="match status" value="1"/>
</dbReference>
<evidence type="ECO:0000256" key="1">
    <source>
        <dbReference type="ARBA" id="ARBA00022691"/>
    </source>
</evidence>
<evidence type="ECO:0000313" key="7">
    <source>
        <dbReference type="Proteomes" id="UP000178724"/>
    </source>
</evidence>
<keyword evidence="3" id="KW-0408">Iron</keyword>
<evidence type="ECO:0000313" key="6">
    <source>
        <dbReference type="EMBL" id="OGB89132.1"/>
    </source>
</evidence>
<dbReference type="Gene3D" id="3.20.20.70">
    <property type="entry name" value="Aldolase class I"/>
    <property type="match status" value="1"/>
</dbReference>
<dbReference type="GO" id="GO:0051536">
    <property type="term" value="F:iron-sulfur cluster binding"/>
    <property type="evidence" value="ECO:0007669"/>
    <property type="project" value="UniProtKB-KW"/>
</dbReference>
<evidence type="ECO:0000259" key="5">
    <source>
        <dbReference type="Pfam" id="PF13186"/>
    </source>
</evidence>
<dbReference type="AlphaFoldDB" id="A0A1F4Q1J0"/>
<keyword evidence="2" id="KW-0479">Metal-binding</keyword>